<keyword evidence="1" id="KW-0732">Signal</keyword>
<evidence type="ECO:0000313" key="2">
    <source>
        <dbReference type="EMBL" id="GAA4468737.1"/>
    </source>
</evidence>
<proteinExistence type="predicted"/>
<evidence type="ECO:0008006" key="4">
    <source>
        <dbReference type="Google" id="ProtNLM"/>
    </source>
</evidence>
<name>A0ABP8NPK5_9BACT</name>
<dbReference type="Proteomes" id="UP001500067">
    <property type="component" value="Unassembled WGS sequence"/>
</dbReference>
<dbReference type="Pfam" id="PF07617">
    <property type="entry name" value="DUF1579"/>
    <property type="match status" value="1"/>
</dbReference>
<keyword evidence="3" id="KW-1185">Reference proteome</keyword>
<gene>
    <name evidence="2" type="ORF">GCM10023093_26930</name>
</gene>
<dbReference type="InterPro" id="IPR011473">
    <property type="entry name" value="DUF1579"/>
</dbReference>
<dbReference type="RefSeq" id="WP_345084114.1">
    <property type="nucleotide sequence ID" value="NZ_BAABFA010000019.1"/>
</dbReference>
<evidence type="ECO:0000313" key="3">
    <source>
        <dbReference type="Proteomes" id="UP001500067"/>
    </source>
</evidence>
<dbReference type="PROSITE" id="PS51257">
    <property type="entry name" value="PROKAR_LIPOPROTEIN"/>
    <property type="match status" value="1"/>
</dbReference>
<sequence>MKKTSIYLSLAAASLMMASCGNAPEKEAPATAEAPATVAEAPAAPAPVDSATAMQNWMAYATPGDMHKMMAEEEGNWTAEITSWMAEGAPAQTSKGEAQYKMIMGGRYQQCMFKGDMGGMPFEGMSLSGYDNSKKVFMSTWVDNMGTGMMAMEGTYDAATKKLEMKGKGVDPSNNTECAMREVVTHTDAKHMTMEMYSTPQGGKEFKNMEIKYTKK</sequence>
<protein>
    <recommendedName>
        <fullName evidence="4">DUF1579 domain-containing protein</fullName>
    </recommendedName>
</protein>
<evidence type="ECO:0000256" key="1">
    <source>
        <dbReference type="SAM" id="SignalP"/>
    </source>
</evidence>
<dbReference type="EMBL" id="BAABFA010000019">
    <property type="protein sequence ID" value="GAA4468737.1"/>
    <property type="molecule type" value="Genomic_DNA"/>
</dbReference>
<feature type="chain" id="PRO_5046416662" description="DUF1579 domain-containing protein" evidence="1">
    <location>
        <begin position="24"/>
        <end position="216"/>
    </location>
</feature>
<organism evidence="2 3">
    <name type="scientific">Nemorincola caseinilytica</name>
    <dbReference type="NCBI Taxonomy" id="2054315"/>
    <lineage>
        <taxon>Bacteria</taxon>
        <taxon>Pseudomonadati</taxon>
        <taxon>Bacteroidota</taxon>
        <taxon>Chitinophagia</taxon>
        <taxon>Chitinophagales</taxon>
        <taxon>Chitinophagaceae</taxon>
        <taxon>Nemorincola</taxon>
    </lineage>
</organism>
<accession>A0ABP8NPK5</accession>
<comment type="caution">
    <text evidence="2">The sequence shown here is derived from an EMBL/GenBank/DDBJ whole genome shotgun (WGS) entry which is preliminary data.</text>
</comment>
<feature type="signal peptide" evidence="1">
    <location>
        <begin position="1"/>
        <end position="23"/>
    </location>
</feature>
<reference evidence="3" key="1">
    <citation type="journal article" date="2019" name="Int. J. Syst. Evol. Microbiol.">
        <title>The Global Catalogue of Microorganisms (GCM) 10K type strain sequencing project: providing services to taxonomists for standard genome sequencing and annotation.</title>
        <authorList>
            <consortium name="The Broad Institute Genomics Platform"/>
            <consortium name="The Broad Institute Genome Sequencing Center for Infectious Disease"/>
            <person name="Wu L."/>
            <person name="Ma J."/>
        </authorList>
    </citation>
    <scope>NUCLEOTIDE SEQUENCE [LARGE SCALE GENOMIC DNA]</scope>
    <source>
        <strain evidence="3">JCM 32105</strain>
    </source>
</reference>